<feature type="domain" description="DJ-1/PfpI" evidence="1">
    <location>
        <begin position="13"/>
        <end position="186"/>
    </location>
</feature>
<reference evidence="2" key="1">
    <citation type="journal article" date="2020" name="Stud. Mycol.">
        <title>101 Dothideomycetes genomes: a test case for predicting lifestyles and emergence of pathogens.</title>
        <authorList>
            <person name="Haridas S."/>
            <person name="Albert R."/>
            <person name="Binder M."/>
            <person name="Bloem J."/>
            <person name="Labutti K."/>
            <person name="Salamov A."/>
            <person name="Andreopoulos B."/>
            <person name="Baker S."/>
            <person name="Barry K."/>
            <person name="Bills G."/>
            <person name="Bluhm B."/>
            <person name="Cannon C."/>
            <person name="Castanera R."/>
            <person name="Culley D."/>
            <person name="Daum C."/>
            <person name="Ezra D."/>
            <person name="Gonzalez J."/>
            <person name="Henrissat B."/>
            <person name="Kuo A."/>
            <person name="Liang C."/>
            <person name="Lipzen A."/>
            <person name="Lutzoni F."/>
            <person name="Magnuson J."/>
            <person name="Mondo S."/>
            <person name="Nolan M."/>
            <person name="Ohm R."/>
            <person name="Pangilinan J."/>
            <person name="Park H.-J."/>
            <person name="Ramirez L."/>
            <person name="Alfaro M."/>
            <person name="Sun H."/>
            <person name="Tritt A."/>
            <person name="Yoshinaga Y."/>
            <person name="Zwiers L.-H."/>
            <person name="Turgeon B."/>
            <person name="Goodwin S."/>
            <person name="Spatafora J."/>
            <person name="Crous P."/>
            <person name="Grigoriev I."/>
        </authorList>
    </citation>
    <scope>NUCLEOTIDE SEQUENCE</scope>
    <source>
        <strain evidence="2">ATCC 16933</strain>
    </source>
</reference>
<dbReference type="Gene3D" id="3.40.50.880">
    <property type="match status" value="1"/>
</dbReference>
<dbReference type="InterPro" id="IPR052158">
    <property type="entry name" value="INH-QAR"/>
</dbReference>
<dbReference type="PANTHER" id="PTHR43130:SF15">
    <property type="entry name" value="THIJ_PFPI FAMILY PROTEIN (AFU_ORTHOLOGUE AFUA_5G14240)"/>
    <property type="match status" value="1"/>
</dbReference>
<dbReference type="InterPro" id="IPR029062">
    <property type="entry name" value="Class_I_gatase-like"/>
</dbReference>
<accession>A0A6A6NQD4</accession>
<dbReference type="Proteomes" id="UP000799766">
    <property type="component" value="Unassembled WGS sequence"/>
</dbReference>
<evidence type="ECO:0000313" key="3">
    <source>
        <dbReference type="Proteomes" id="UP000799766"/>
    </source>
</evidence>
<organism evidence="2 3">
    <name type="scientific">Lineolata rhizophorae</name>
    <dbReference type="NCBI Taxonomy" id="578093"/>
    <lineage>
        <taxon>Eukaryota</taxon>
        <taxon>Fungi</taxon>
        <taxon>Dikarya</taxon>
        <taxon>Ascomycota</taxon>
        <taxon>Pezizomycotina</taxon>
        <taxon>Dothideomycetes</taxon>
        <taxon>Dothideomycetes incertae sedis</taxon>
        <taxon>Lineolatales</taxon>
        <taxon>Lineolataceae</taxon>
        <taxon>Lineolata</taxon>
    </lineage>
</organism>
<evidence type="ECO:0000313" key="2">
    <source>
        <dbReference type="EMBL" id="KAF2454020.1"/>
    </source>
</evidence>
<dbReference type="CDD" id="cd03139">
    <property type="entry name" value="GATase1_PfpI_2"/>
    <property type="match status" value="1"/>
</dbReference>
<sequence>MTNETELVNYGIVLYPAFQALDVFGPLDVLNMVSFSNRLNLHIIAETMDPVSTKPQVMNNSGSDFGESVVPTHTFTEPPEQLDVLIVPGGVGTRSDEVTAPVRAYILEAFPNVKYFLSICTGVGMVAQTGILDGRRATGNKRSWAWVTAQGPNVNWVPHARWVEDGNVWTSSGVSAGIDLMFAFVAKMYGEDLASELALGMEYERHVNPDWDPFAEYWNLTGSSEV</sequence>
<protein>
    <submittedName>
        <fullName evidence="2">Class I glutamine amidotransferase-like protein</fullName>
    </submittedName>
</protein>
<dbReference type="PANTHER" id="PTHR43130">
    <property type="entry name" value="ARAC-FAMILY TRANSCRIPTIONAL REGULATOR"/>
    <property type="match status" value="1"/>
</dbReference>
<dbReference type="OrthoDB" id="543156at2759"/>
<dbReference type="AlphaFoldDB" id="A0A6A6NQD4"/>
<dbReference type="Pfam" id="PF01965">
    <property type="entry name" value="DJ-1_PfpI"/>
    <property type="match status" value="1"/>
</dbReference>
<name>A0A6A6NQD4_9PEZI</name>
<evidence type="ECO:0000259" key="1">
    <source>
        <dbReference type="Pfam" id="PF01965"/>
    </source>
</evidence>
<keyword evidence="2" id="KW-0315">Glutamine amidotransferase</keyword>
<keyword evidence="2" id="KW-0808">Transferase</keyword>
<dbReference type="GO" id="GO:0016740">
    <property type="term" value="F:transferase activity"/>
    <property type="evidence" value="ECO:0007669"/>
    <property type="project" value="UniProtKB-KW"/>
</dbReference>
<keyword evidence="3" id="KW-1185">Reference proteome</keyword>
<dbReference type="InterPro" id="IPR002818">
    <property type="entry name" value="DJ-1/PfpI"/>
</dbReference>
<gene>
    <name evidence="2" type="ORF">BDY21DRAFT_291913</name>
</gene>
<dbReference type="SUPFAM" id="SSF52317">
    <property type="entry name" value="Class I glutamine amidotransferase-like"/>
    <property type="match status" value="1"/>
</dbReference>
<proteinExistence type="predicted"/>
<dbReference type="EMBL" id="MU001693">
    <property type="protein sequence ID" value="KAF2454020.1"/>
    <property type="molecule type" value="Genomic_DNA"/>
</dbReference>